<evidence type="ECO:0000313" key="3">
    <source>
        <dbReference type="Proteomes" id="UP001152797"/>
    </source>
</evidence>
<evidence type="ECO:0008006" key="4">
    <source>
        <dbReference type="Google" id="ProtNLM"/>
    </source>
</evidence>
<evidence type="ECO:0000313" key="2">
    <source>
        <dbReference type="EMBL" id="CAL4761641.1"/>
    </source>
</evidence>
<feature type="non-terminal residue" evidence="1">
    <location>
        <position position="110"/>
    </location>
</feature>
<sequence>ISLASLVKPVFPHFSPHQLQNCLWVFASLGMKDPGPFFEAAVDSIEQRIGDFSNESLVAILTSFAKVKAFNSNLFGVAAEVLAKEGSLIRPQDIANCTWAFASSGHSHPD</sequence>
<dbReference type="GO" id="GO:0035770">
    <property type="term" value="C:ribonucleoprotein granule"/>
    <property type="evidence" value="ECO:0007669"/>
    <property type="project" value="TreeGrafter"/>
</dbReference>
<dbReference type="GO" id="GO:0044528">
    <property type="term" value="P:regulation of mitochondrial mRNA stability"/>
    <property type="evidence" value="ECO:0007669"/>
    <property type="project" value="TreeGrafter"/>
</dbReference>
<reference evidence="2 3" key="2">
    <citation type="submission" date="2024-05" db="EMBL/GenBank/DDBJ databases">
        <authorList>
            <person name="Chen Y."/>
            <person name="Shah S."/>
            <person name="Dougan E. K."/>
            <person name="Thang M."/>
            <person name="Chan C."/>
        </authorList>
    </citation>
    <scope>NUCLEOTIDE SEQUENCE [LARGE SCALE GENOMIC DNA]</scope>
</reference>
<evidence type="ECO:0000313" key="1">
    <source>
        <dbReference type="EMBL" id="CAI3974329.1"/>
    </source>
</evidence>
<proteinExistence type="predicted"/>
<reference evidence="1" key="1">
    <citation type="submission" date="2022-10" db="EMBL/GenBank/DDBJ databases">
        <authorList>
            <person name="Chen Y."/>
            <person name="Dougan E. K."/>
            <person name="Chan C."/>
            <person name="Rhodes N."/>
            <person name="Thang M."/>
        </authorList>
    </citation>
    <scope>NUCLEOTIDE SEQUENCE</scope>
</reference>
<accession>A0A9P1FET5</accession>
<dbReference type="EMBL" id="CAMXCT030000127">
    <property type="protein sequence ID" value="CAL4761641.1"/>
    <property type="molecule type" value="Genomic_DNA"/>
</dbReference>
<dbReference type="PANTHER" id="PTHR21228">
    <property type="entry name" value="FAST LEU-RICH DOMAIN-CONTAINING"/>
    <property type="match status" value="1"/>
</dbReference>
<dbReference type="GO" id="GO:0000963">
    <property type="term" value="P:mitochondrial RNA processing"/>
    <property type="evidence" value="ECO:0007669"/>
    <property type="project" value="TreeGrafter"/>
</dbReference>
<dbReference type="Proteomes" id="UP001152797">
    <property type="component" value="Unassembled WGS sequence"/>
</dbReference>
<comment type="caution">
    <text evidence="1">The sequence shown here is derived from an EMBL/GenBank/DDBJ whole genome shotgun (WGS) entry which is preliminary data.</text>
</comment>
<dbReference type="EMBL" id="CAMXCT020000127">
    <property type="protein sequence ID" value="CAL1127704.1"/>
    <property type="molecule type" value="Genomic_DNA"/>
</dbReference>
<keyword evidence="3" id="KW-1185">Reference proteome</keyword>
<dbReference type="EMBL" id="CAMXCT010000127">
    <property type="protein sequence ID" value="CAI3974329.1"/>
    <property type="molecule type" value="Genomic_DNA"/>
</dbReference>
<feature type="non-terminal residue" evidence="1">
    <location>
        <position position="1"/>
    </location>
</feature>
<name>A0A9P1FET5_9DINO</name>
<dbReference type="GO" id="GO:0003723">
    <property type="term" value="F:RNA binding"/>
    <property type="evidence" value="ECO:0007669"/>
    <property type="project" value="TreeGrafter"/>
</dbReference>
<dbReference type="AlphaFoldDB" id="A0A9P1FET5"/>
<dbReference type="OrthoDB" id="371733at2759"/>
<dbReference type="PANTHER" id="PTHR21228:SF40">
    <property type="entry name" value="LD45607P"/>
    <property type="match status" value="1"/>
</dbReference>
<organism evidence="1">
    <name type="scientific">Cladocopium goreaui</name>
    <dbReference type="NCBI Taxonomy" id="2562237"/>
    <lineage>
        <taxon>Eukaryota</taxon>
        <taxon>Sar</taxon>
        <taxon>Alveolata</taxon>
        <taxon>Dinophyceae</taxon>
        <taxon>Suessiales</taxon>
        <taxon>Symbiodiniaceae</taxon>
        <taxon>Cladocopium</taxon>
    </lineage>
</organism>
<gene>
    <name evidence="1" type="ORF">C1SCF055_LOCUS2743</name>
</gene>
<dbReference type="GO" id="GO:0005759">
    <property type="term" value="C:mitochondrial matrix"/>
    <property type="evidence" value="ECO:0007669"/>
    <property type="project" value="TreeGrafter"/>
</dbReference>
<dbReference type="InterPro" id="IPR050870">
    <property type="entry name" value="FAST_kinase"/>
</dbReference>
<protein>
    <recommendedName>
        <fullName evidence="4">FAST kinase leucine-rich domain-containing protein</fullName>
    </recommendedName>
</protein>